<protein>
    <submittedName>
        <fullName evidence="1">Uncharacterized protein</fullName>
    </submittedName>
</protein>
<organism evidence="1 2">
    <name type="scientific">Kitasatospora viridis</name>
    <dbReference type="NCBI Taxonomy" id="281105"/>
    <lineage>
        <taxon>Bacteria</taxon>
        <taxon>Bacillati</taxon>
        <taxon>Actinomycetota</taxon>
        <taxon>Actinomycetes</taxon>
        <taxon>Kitasatosporales</taxon>
        <taxon>Streptomycetaceae</taxon>
        <taxon>Kitasatospora</taxon>
    </lineage>
</organism>
<proteinExistence type="predicted"/>
<dbReference type="AlphaFoldDB" id="A0A561UMT2"/>
<sequence>MNVNSLDLPRLLALLRLELADVPGMSVALSGSLARGDHRTGANGRIVSDLDLIPVVPTAAHAPTARAVLQPVLSRLAQALRIEATAAITTLDAFHRAARARYRTSMWPEWLIDGLGLGPNAFNQPAPDHTAELPWAIQPITYYLAKATDRDPRTNLAKARRAANLLLAKGVGEDLLGASDDLPRSLRNLIHEHHLDPLASTAAFLDAPTRPDISRAVRDAVFRENQGLPCAESVLVVPAPTLPH</sequence>
<accession>A0A561UMT2</accession>
<reference evidence="1 2" key="1">
    <citation type="submission" date="2019-06" db="EMBL/GenBank/DDBJ databases">
        <title>Sequencing the genomes of 1000 actinobacteria strains.</title>
        <authorList>
            <person name="Klenk H.-P."/>
        </authorList>
    </citation>
    <scope>NUCLEOTIDE SEQUENCE [LARGE SCALE GENOMIC DNA]</scope>
    <source>
        <strain evidence="1 2">DSM 44826</strain>
    </source>
</reference>
<comment type="caution">
    <text evidence="1">The sequence shown here is derived from an EMBL/GenBank/DDBJ whole genome shotgun (WGS) entry which is preliminary data.</text>
</comment>
<evidence type="ECO:0000313" key="2">
    <source>
        <dbReference type="Proteomes" id="UP000317940"/>
    </source>
</evidence>
<name>A0A561UMT2_9ACTN</name>
<keyword evidence="2" id="KW-1185">Reference proteome</keyword>
<dbReference type="EMBL" id="VIWT01000001">
    <property type="protein sequence ID" value="TWG00670.1"/>
    <property type="molecule type" value="Genomic_DNA"/>
</dbReference>
<dbReference type="Proteomes" id="UP000317940">
    <property type="component" value="Unassembled WGS sequence"/>
</dbReference>
<evidence type="ECO:0000313" key="1">
    <source>
        <dbReference type="EMBL" id="TWG00670.1"/>
    </source>
</evidence>
<gene>
    <name evidence="1" type="ORF">FHX73_114550</name>
</gene>